<dbReference type="AlphaFoldDB" id="A0A2N5UUP4"/>
<dbReference type="Pfam" id="PF02338">
    <property type="entry name" value="OTU"/>
    <property type="match status" value="1"/>
</dbReference>
<dbReference type="PANTHER" id="PTHR12419">
    <property type="entry name" value="OTU DOMAIN CONTAINING PROTEIN"/>
    <property type="match status" value="1"/>
</dbReference>
<dbReference type="GO" id="GO:0016579">
    <property type="term" value="P:protein deubiquitination"/>
    <property type="evidence" value="ECO:0007669"/>
    <property type="project" value="TreeGrafter"/>
</dbReference>
<feature type="region of interest" description="Disordered" evidence="1">
    <location>
        <begin position="70"/>
        <end position="166"/>
    </location>
</feature>
<evidence type="ECO:0000259" key="3">
    <source>
        <dbReference type="PROSITE" id="PS50802"/>
    </source>
</evidence>
<comment type="caution">
    <text evidence="4">The sequence shown here is derived from an EMBL/GenBank/DDBJ whole genome shotgun (WGS) entry which is preliminary data.</text>
</comment>
<feature type="compositionally biased region" description="Low complexity" evidence="1">
    <location>
        <begin position="139"/>
        <end position="157"/>
    </location>
</feature>
<evidence type="ECO:0000256" key="2">
    <source>
        <dbReference type="SAM" id="SignalP"/>
    </source>
</evidence>
<feature type="signal peptide" evidence="2">
    <location>
        <begin position="1"/>
        <end position="41"/>
    </location>
</feature>
<dbReference type="EMBL" id="PGCI01000090">
    <property type="protein sequence ID" value="PLW41366.1"/>
    <property type="molecule type" value="Genomic_DNA"/>
</dbReference>
<dbReference type="InterPro" id="IPR038765">
    <property type="entry name" value="Papain-like_cys_pep_sf"/>
</dbReference>
<keyword evidence="2" id="KW-0732">Signal</keyword>
<feature type="chain" id="PRO_5014891791" description="OTU domain-containing protein" evidence="2">
    <location>
        <begin position="42"/>
        <end position="399"/>
    </location>
</feature>
<dbReference type="GO" id="GO:0004843">
    <property type="term" value="F:cysteine-type deubiquitinase activity"/>
    <property type="evidence" value="ECO:0007669"/>
    <property type="project" value="TreeGrafter"/>
</dbReference>
<organism evidence="4 5">
    <name type="scientific">Puccinia coronata f. sp. avenae</name>
    <dbReference type="NCBI Taxonomy" id="200324"/>
    <lineage>
        <taxon>Eukaryota</taxon>
        <taxon>Fungi</taxon>
        <taxon>Dikarya</taxon>
        <taxon>Basidiomycota</taxon>
        <taxon>Pucciniomycotina</taxon>
        <taxon>Pucciniomycetes</taxon>
        <taxon>Pucciniales</taxon>
        <taxon>Pucciniaceae</taxon>
        <taxon>Puccinia</taxon>
    </lineage>
</organism>
<feature type="domain" description="OTU" evidence="3">
    <location>
        <begin position="197"/>
        <end position="331"/>
    </location>
</feature>
<dbReference type="CDD" id="cd22744">
    <property type="entry name" value="OTU"/>
    <property type="match status" value="1"/>
</dbReference>
<protein>
    <recommendedName>
        <fullName evidence="3">OTU domain-containing protein</fullName>
    </recommendedName>
</protein>
<evidence type="ECO:0000256" key="1">
    <source>
        <dbReference type="SAM" id="MobiDB-lite"/>
    </source>
</evidence>
<dbReference type="InterPro" id="IPR003323">
    <property type="entry name" value="OTU_dom"/>
</dbReference>
<feature type="compositionally biased region" description="Basic and acidic residues" evidence="1">
    <location>
        <begin position="72"/>
        <end position="90"/>
    </location>
</feature>
<accession>A0A2N5UUP4</accession>
<dbReference type="Gene3D" id="3.90.70.80">
    <property type="match status" value="1"/>
</dbReference>
<reference evidence="4 5" key="1">
    <citation type="submission" date="2017-11" db="EMBL/GenBank/DDBJ databases">
        <title>De novo assembly and phasing of dikaryotic genomes from two isolates of Puccinia coronata f. sp. avenae, the causal agent of oat crown rust.</title>
        <authorList>
            <person name="Miller M.E."/>
            <person name="Zhang Y."/>
            <person name="Omidvar V."/>
            <person name="Sperschneider J."/>
            <person name="Schwessinger B."/>
            <person name="Raley C."/>
            <person name="Palmer J.M."/>
            <person name="Garnica D."/>
            <person name="Upadhyaya N."/>
            <person name="Rathjen J."/>
            <person name="Taylor J.M."/>
            <person name="Park R.F."/>
            <person name="Dodds P.N."/>
            <person name="Hirsch C.D."/>
            <person name="Kianian S.F."/>
            <person name="Figueroa M."/>
        </authorList>
    </citation>
    <scope>NUCLEOTIDE SEQUENCE [LARGE SCALE GENOMIC DNA]</scope>
    <source>
        <strain evidence="4">12SD80</strain>
    </source>
</reference>
<sequence length="399" mass="44530">MTSKKAKNHASSPLRVHQNVLFRKLFVLLLSSTLLIFDSEGAWKTAYTNSETGYEIPACTGTVEHCLVSPDSDSRATSDKAAYKDGDTVEHSGSNSQTNKKEKKLMARGRGWKVWKSSKSVQPVESPEHSDNEEHLELSSHSTPTSSPTRGGTSSSQRSEKAETSTGANALVGKTFSVYFSEQIPWVPIDSLMGYERSQNYIVGDGNCLFRALAHLHYGYQDYWSDVKTEITNYMREHPNVFGPALIAEYPDEPNEDRVERRVTELLQKGAWGDDHESSAFANLKEMNLITVSVDENSGKVVTQVHRERPESDEFKGLYFSAKHYELFRNCKSNFLYLQFFSSSLVSVSRLLASFIDLWPNISTFSSPIVFPILVVGLAQAGPACGKTVPGTYTQKNKH</sequence>
<name>A0A2N5UUP4_9BASI</name>
<dbReference type="Proteomes" id="UP000235392">
    <property type="component" value="Unassembled WGS sequence"/>
</dbReference>
<dbReference type="InterPro" id="IPR050704">
    <property type="entry name" value="Peptidase_C85-like"/>
</dbReference>
<dbReference type="SUPFAM" id="SSF54001">
    <property type="entry name" value="Cysteine proteinases"/>
    <property type="match status" value="1"/>
</dbReference>
<feature type="compositionally biased region" description="Basic and acidic residues" evidence="1">
    <location>
        <begin position="126"/>
        <end position="138"/>
    </location>
</feature>
<evidence type="ECO:0000313" key="5">
    <source>
        <dbReference type="Proteomes" id="UP000235392"/>
    </source>
</evidence>
<proteinExistence type="predicted"/>
<evidence type="ECO:0000313" key="4">
    <source>
        <dbReference type="EMBL" id="PLW41366.1"/>
    </source>
</evidence>
<gene>
    <name evidence="4" type="ORF">PCASD_08888</name>
</gene>
<dbReference type="PROSITE" id="PS50802">
    <property type="entry name" value="OTU"/>
    <property type="match status" value="1"/>
</dbReference>
<feature type="compositionally biased region" description="Basic residues" evidence="1">
    <location>
        <begin position="101"/>
        <end position="113"/>
    </location>
</feature>